<dbReference type="Gene3D" id="3.40.50.200">
    <property type="entry name" value="Peptidase S8/S53 domain"/>
    <property type="match status" value="1"/>
</dbReference>
<evidence type="ECO:0000313" key="20">
    <source>
        <dbReference type="Proteomes" id="UP000007148"/>
    </source>
</evidence>
<dbReference type="GO" id="GO:0004252">
    <property type="term" value="F:serine-type endopeptidase activity"/>
    <property type="evidence" value="ECO:0007669"/>
    <property type="project" value="UniProtKB-UniRule"/>
</dbReference>
<evidence type="ECO:0000256" key="8">
    <source>
        <dbReference type="ARBA" id="ARBA00022837"/>
    </source>
</evidence>
<dbReference type="FunFam" id="3.40.50.200:FF:000005">
    <property type="entry name" value="Proprotein convertase subtilisin/kexin type 7"/>
    <property type="match status" value="1"/>
</dbReference>
<dbReference type="InterPro" id="IPR015500">
    <property type="entry name" value="Peptidase_S8_subtilisin-rel"/>
</dbReference>
<feature type="chain" id="PRO_5003468552" evidence="17">
    <location>
        <begin position="19"/>
        <end position="865"/>
    </location>
</feature>
<dbReference type="Proteomes" id="UP000007148">
    <property type="component" value="Unassembled WGS sequence"/>
</dbReference>
<dbReference type="InterPro" id="IPR022398">
    <property type="entry name" value="Peptidase_S8_His-AS"/>
</dbReference>
<feature type="region of interest" description="Disordered" evidence="15">
    <location>
        <begin position="738"/>
        <end position="771"/>
    </location>
</feature>
<dbReference type="PROSITE" id="PS00138">
    <property type="entry name" value="SUBTILASE_SER"/>
    <property type="match status" value="1"/>
</dbReference>
<dbReference type="OMA" id="RCCGEIA"/>
<dbReference type="SUPFAM" id="SSF49785">
    <property type="entry name" value="Galactose-binding domain-like"/>
    <property type="match status" value="1"/>
</dbReference>
<dbReference type="HOGENOM" id="CLU_002976_2_0_1"/>
<feature type="active site" description="Charge relay system" evidence="13 14">
    <location>
        <position position="219"/>
    </location>
</feature>
<dbReference type="AlphaFoldDB" id="G4TAX7"/>
<keyword evidence="3 14" id="KW-0645">Protease</keyword>
<evidence type="ECO:0000256" key="7">
    <source>
        <dbReference type="ARBA" id="ARBA00022825"/>
    </source>
</evidence>
<feature type="region of interest" description="Disordered" evidence="15">
    <location>
        <begin position="815"/>
        <end position="865"/>
    </location>
</feature>
<dbReference type="PRINTS" id="PR00723">
    <property type="entry name" value="SUBTILISIN"/>
</dbReference>
<feature type="transmembrane region" description="Helical" evidence="16">
    <location>
        <begin position="703"/>
        <end position="724"/>
    </location>
</feature>
<keyword evidence="6 14" id="KW-0378">Hydrolase</keyword>
<dbReference type="PROSITE" id="PS51892">
    <property type="entry name" value="SUBTILASE"/>
    <property type="match status" value="1"/>
</dbReference>
<evidence type="ECO:0000259" key="18">
    <source>
        <dbReference type="PROSITE" id="PS51829"/>
    </source>
</evidence>
<dbReference type="STRING" id="1109443.G4TAX7"/>
<reference evidence="19 20" key="1">
    <citation type="journal article" date="2011" name="PLoS Pathog.">
        <title>Endophytic Life Strategies Decoded by Genome and Transcriptome Analyses of the Mutualistic Root Symbiont Piriformospora indica.</title>
        <authorList>
            <person name="Zuccaro A."/>
            <person name="Lahrmann U."/>
            <person name="Guldener U."/>
            <person name="Langen G."/>
            <person name="Pfiffi S."/>
            <person name="Biedenkopf D."/>
            <person name="Wong P."/>
            <person name="Samans B."/>
            <person name="Grimm C."/>
            <person name="Basiewicz M."/>
            <person name="Murat C."/>
            <person name="Martin F."/>
            <person name="Kogel K.H."/>
        </authorList>
    </citation>
    <scope>NUCLEOTIDE SEQUENCE [LARGE SCALE GENOMIC DNA]</scope>
    <source>
        <strain evidence="19 20">DSM 11827</strain>
    </source>
</reference>
<protein>
    <submittedName>
        <fullName evidence="19">Probable KEX2-endoproteinase of late golgi compartment</fullName>
    </submittedName>
</protein>
<evidence type="ECO:0000256" key="6">
    <source>
        <dbReference type="ARBA" id="ARBA00022801"/>
    </source>
</evidence>
<feature type="active site" description="Charge relay system" evidence="13 14">
    <location>
        <position position="391"/>
    </location>
</feature>
<dbReference type="GO" id="GO:0016485">
    <property type="term" value="P:protein processing"/>
    <property type="evidence" value="ECO:0007669"/>
    <property type="project" value="TreeGrafter"/>
</dbReference>
<keyword evidence="4 16" id="KW-0812">Transmembrane</keyword>
<keyword evidence="11" id="KW-0865">Zymogen</keyword>
<dbReference type="Gene3D" id="2.60.120.260">
    <property type="entry name" value="Galactose-binding domain-like"/>
    <property type="match status" value="1"/>
</dbReference>
<dbReference type="InterPro" id="IPR008979">
    <property type="entry name" value="Galactose-bd-like_sf"/>
</dbReference>
<dbReference type="EMBL" id="CAFZ01000033">
    <property type="protein sequence ID" value="CCA68470.1"/>
    <property type="molecule type" value="Genomic_DNA"/>
</dbReference>
<dbReference type="PROSITE" id="PS51829">
    <property type="entry name" value="P_HOMO_B"/>
    <property type="match status" value="1"/>
</dbReference>
<evidence type="ECO:0000256" key="2">
    <source>
        <dbReference type="ARBA" id="ARBA00005325"/>
    </source>
</evidence>
<evidence type="ECO:0000256" key="1">
    <source>
        <dbReference type="ARBA" id="ARBA00004370"/>
    </source>
</evidence>
<dbReference type="OrthoDB" id="300641at2759"/>
<dbReference type="GO" id="GO:0005802">
    <property type="term" value="C:trans-Golgi network"/>
    <property type="evidence" value="ECO:0007669"/>
    <property type="project" value="TreeGrafter"/>
</dbReference>
<evidence type="ECO:0000256" key="15">
    <source>
        <dbReference type="SAM" id="MobiDB-lite"/>
    </source>
</evidence>
<evidence type="ECO:0000256" key="5">
    <source>
        <dbReference type="ARBA" id="ARBA00022729"/>
    </source>
</evidence>
<feature type="active site" description="Charge relay system" evidence="13 14">
    <location>
        <position position="181"/>
    </location>
</feature>
<dbReference type="GO" id="GO:0000139">
    <property type="term" value="C:Golgi membrane"/>
    <property type="evidence" value="ECO:0007669"/>
    <property type="project" value="TreeGrafter"/>
</dbReference>
<evidence type="ECO:0000313" key="19">
    <source>
        <dbReference type="EMBL" id="CCA68470.1"/>
    </source>
</evidence>
<organism evidence="19 20">
    <name type="scientific">Serendipita indica (strain DSM 11827)</name>
    <name type="common">Root endophyte fungus</name>
    <name type="synonym">Piriformospora indica</name>
    <dbReference type="NCBI Taxonomy" id="1109443"/>
    <lineage>
        <taxon>Eukaryota</taxon>
        <taxon>Fungi</taxon>
        <taxon>Dikarya</taxon>
        <taxon>Basidiomycota</taxon>
        <taxon>Agaricomycotina</taxon>
        <taxon>Agaricomycetes</taxon>
        <taxon>Sebacinales</taxon>
        <taxon>Serendipitaceae</taxon>
        <taxon>Serendipita</taxon>
    </lineage>
</organism>
<keyword evidence="5 17" id="KW-0732">Signal</keyword>
<comment type="similarity">
    <text evidence="2">Belongs to the peptidase S8 family. Furin subfamily.</text>
</comment>
<feature type="region of interest" description="Disordered" evidence="15">
    <location>
        <begin position="783"/>
        <end position="802"/>
    </location>
</feature>
<evidence type="ECO:0000256" key="14">
    <source>
        <dbReference type="PROSITE-ProRule" id="PRU01240"/>
    </source>
</evidence>
<dbReference type="PANTHER" id="PTHR42884">
    <property type="entry name" value="PROPROTEIN CONVERTASE SUBTILISIN/KEXIN-RELATED"/>
    <property type="match status" value="1"/>
</dbReference>
<sequence>MRLLGLLLFLTSPALLEASLRPAKRSYDTHSYYVIHHDPSFGQSPADSAAALGAELVEQVGELKDHYLVRYEKDSQPERTLFNTGDEPVTRSKNVLTRRHDNLPPSIRSLTYQTVRQRVKRAPVPSFPSVDEVVSKLNIHDPMFSSQWHIVNKDDPQHMVNVTGLWKEGITGKGVISALLDDGLDYKSEDLKANFYAPGSHDFNDHEDLPTPKLWDDKHGTRCAGEIAAVKNDVCGVGLAYDSKVAGIRILSGPISDADEAISLNFGYQQNQIYSCSWGPPDSGRDMEGPNLLITKAILNGINKGRGGKGSIFVFASGNGAASGDSCNFDGYTNSIYTITVGAIDSKGLHPYYSEACAANLFVTYSSGSGKHIYTTDVGEKVCSHNHGGTSAAAPLAVGAFALALSVRPDLTWRDAQHIAIHAALHFNPEDPDWEMTASGRPYSYKYGYGKMDVYTLVHIAKSWQLVKPQVWMSLPTIEFEDAAMEDGVMTGGEPIKEGGVRSTTTITKTMLEENNFEKLEHITVKVWITHTRRGDVEVQLISPAGIKSVLGSRRPGDSADTGYPGWTFMTVKHWDENPIGQWTLHVFDQGNSEAGSILGWSMTLWGSAIDPEDTEKYELPDEPNEGHNLPPHPTATTSTSKQHVKPTHHLPGDHASQSGEATRPAFHPTDSKPGTSPTNSPTTLPADEGVFTHMYDLLSNQLWLIGAFGIVIIFGVGAGVFLWRRRQLAKRAKGAYAPIPGDNMPMRSMEGGTGQASGSGEPGSGERSAGGTRELYEAFGVGSDDEDEADEHSALTGGGASRYVQQATVSYHDGFLDDEGLSTAHTSRTPYRDELAPQQDTQSPRREGSDGSGDGSWQDASEPR</sequence>
<feature type="signal peptide" evidence="17">
    <location>
        <begin position="1"/>
        <end position="18"/>
    </location>
</feature>
<dbReference type="FunCoup" id="G4TAX7">
    <property type="interactions" value="45"/>
</dbReference>
<evidence type="ECO:0000256" key="13">
    <source>
        <dbReference type="PIRSR" id="PIRSR615500-1"/>
    </source>
</evidence>
<dbReference type="InterPro" id="IPR036852">
    <property type="entry name" value="Peptidase_S8/S53_dom_sf"/>
</dbReference>
<proteinExistence type="inferred from homology"/>
<dbReference type="GO" id="GO:0007323">
    <property type="term" value="P:peptide pheromone maturation"/>
    <property type="evidence" value="ECO:0007669"/>
    <property type="project" value="UniProtKB-ARBA"/>
</dbReference>
<gene>
    <name evidence="19" type="ORF">PIIN_02334</name>
</gene>
<evidence type="ECO:0000256" key="11">
    <source>
        <dbReference type="ARBA" id="ARBA00023145"/>
    </source>
</evidence>
<dbReference type="InterPro" id="IPR023828">
    <property type="entry name" value="Peptidase_S8_Ser-AS"/>
</dbReference>
<evidence type="ECO:0000256" key="4">
    <source>
        <dbReference type="ARBA" id="ARBA00022692"/>
    </source>
</evidence>
<evidence type="ECO:0000256" key="3">
    <source>
        <dbReference type="ARBA" id="ARBA00022670"/>
    </source>
</evidence>
<evidence type="ECO:0000256" key="10">
    <source>
        <dbReference type="ARBA" id="ARBA00023136"/>
    </source>
</evidence>
<feature type="region of interest" description="Disordered" evidence="15">
    <location>
        <begin position="615"/>
        <end position="686"/>
    </location>
</feature>
<evidence type="ECO:0000256" key="17">
    <source>
        <dbReference type="SAM" id="SignalP"/>
    </source>
</evidence>
<name>G4TAX7_SERID</name>
<dbReference type="MEROPS" id="S08.070"/>
<dbReference type="Pfam" id="PF01483">
    <property type="entry name" value="P_proprotein"/>
    <property type="match status" value="1"/>
</dbReference>
<keyword evidence="8" id="KW-0106">Calcium</keyword>
<dbReference type="InterPro" id="IPR034182">
    <property type="entry name" value="Kexin/furin"/>
</dbReference>
<keyword evidence="10 16" id="KW-0472">Membrane</keyword>
<dbReference type="InParanoid" id="G4TAX7"/>
<dbReference type="PROSITE" id="PS00137">
    <property type="entry name" value="SUBTILASE_HIS"/>
    <property type="match status" value="1"/>
</dbReference>
<keyword evidence="7 14" id="KW-0720">Serine protease</keyword>
<dbReference type="InterPro" id="IPR000209">
    <property type="entry name" value="Peptidase_S8/S53_dom"/>
</dbReference>
<evidence type="ECO:0000256" key="16">
    <source>
        <dbReference type="SAM" id="Phobius"/>
    </source>
</evidence>
<dbReference type="InterPro" id="IPR002884">
    <property type="entry name" value="P_dom"/>
</dbReference>
<evidence type="ECO:0000256" key="9">
    <source>
        <dbReference type="ARBA" id="ARBA00022989"/>
    </source>
</evidence>
<dbReference type="FunFam" id="2.60.120.260:FF:000026">
    <property type="entry name" value="proprotein convertase subtilisin/kexin type 7"/>
    <property type="match status" value="1"/>
</dbReference>
<keyword evidence="20" id="KW-1185">Reference proteome</keyword>
<evidence type="ECO:0000256" key="12">
    <source>
        <dbReference type="ARBA" id="ARBA00023180"/>
    </source>
</evidence>
<accession>G4TAX7</accession>
<dbReference type="CDD" id="cd04059">
    <property type="entry name" value="Peptidases_S8_Protein_convertases_Kexins_Furin-like"/>
    <property type="match status" value="1"/>
</dbReference>
<feature type="compositionally biased region" description="Gly residues" evidence="15">
    <location>
        <begin position="752"/>
        <end position="764"/>
    </location>
</feature>
<keyword evidence="9 16" id="KW-1133">Transmembrane helix</keyword>
<feature type="compositionally biased region" description="Polar residues" evidence="15">
    <location>
        <begin position="673"/>
        <end position="684"/>
    </location>
</feature>
<dbReference type="SUPFAM" id="SSF52743">
    <property type="entry name" value="Subtilisin-like"/>
    <property type="match status" value="1"/>
</dbReference>
<feature type="domain" description="P/Homo B" evidence="18">
    <location>
        <begin position="467"/>
        <end position="611"/>
    </location>
</feature>
<dbReference type="eggNOG" id="KOG3525">
    <property type="taxonomic scope" value="Eukaryota"/>
</dbReference>
<keyword evidence="12" id="KW-0325">Glycoprotein</keyword>
<comment type="subcellular location">
    <subcellularLocation>
        <location evidence="1">Membrane</location>
    </subcellularLocation>
</comment>
<dbReference type="Pfam" id="PF00082">
    <property type="entry name" value="Peptidase_S8"/>
    <property type="match status" value="1"/>
</dbReference>
<dbReference type="PANTHER" id="PTHR42884:SF14">
    <property type="entry name" value="NEUROENDOCRINE CONVERTASE 1"/>
    <property type="match status" value="1"/>
</dbReference>
<comment type="caution">
    <text evidence="19">The sequence shown here is derived from an EMBL/GenBank/DDBJ whole genome shotgun (WGS) entry which is preliminary data.</text>
</comment>